<dbReference type="Proteomes" id="UP001162131">
    <property type="component" value="Unassembled WGS sequence"/>
</dbReference>
<dbReference type="EMBL" id="CAJZBQ010000060">
    <property type="protein sequence ID" value="CAG9334991.1"/>
    <property type="molecule type" value="Genomic_DNA"/>
</dbReference>
<dbReference type="AlphaFoldDB" id="A0AAU9KCI7"/>
<keyword evidence="3" id="KW-1185">Reference proteome</keyword>
<keyword evidence="1" id="KW-1133">Transmembrane helix</keyword>
<evidence type="ECO:0000313" key="2">
    <source>
        <dbReference type="EMBL" id="CAG9334991.1"/>
    </source>
</evidence>
<reference evidence="2" key="1">
    <citation type="submission" date="2021-09" db="EMBL/GenBank/DDBJ databases">
        <authorList>
            <consortium name="AG Swart"/>
            <person name="Singh M."/>
            <person name="Singh A."/>
            <person name="Seah K."/>
            <person name="Emmerich C."/>
        </authorList>
    </citation>
    <scope>NUCLEOTIDE SEQUENCE</scope>
    <source>
        <strain evidence="2">ATCC30299</strain>
    </source>
</reference>
<sequence>MSGGCSCILLIASVALLVGLIFYLPIEFAIYYPYFDKDWESTTCMVSSIQRFHVYSRLDVGEDASYYLDYSLFDVKVNIDGEWKQGFACGCSDATTWSGTQALNGKYPYQYSLCRDDRECGNMYLMPAWYCNECTECDIYISSGVQKCKYLLKNGNDVISHAKQIPSGYKLDYPTEHSTYIQVIFMDSPYYVKTDYLGFQIVVLGMMVCFPALILILALLCYLLEVIKDC</sequence>
<proteinExistence type="predicted"/>
<feature type="transmembrane region" description="Helical" evidence="1">
    <location>
        <begin position="196"/>
        <end position="224"/>
    </location>
</feature>
<evidence type="ECO:0000256" key="1">
    <source>
        <dbReference type="SAM" id="Phobius"/>
    </source>
</evidence>
<feature type="transmembrane region" description="Helical" evidence="1">
    <location>
        <begin position="7"/>
        <end position="26"/>
    </location>
</feature>
<keyword evidence="1" id="KW-0472">Membrane</keyword>
<name>A0AAU9KCI7_9CILI</name>
<accession>A0AAU9KCI7</accession>
<protein>
    <submittedName>
        <fullName evidence="2">Uncharacterized protein</fullName>
    </submittedName>
</protein>
<comment type="caution">
    <text evidence="2">The sequence shown here is derived from an EMBL/GenBank/DDBJ whole genome shotgun (WGS) entry which is preliminary data.</text>
</comment>
<organism evidence="2 3">
    <name type="scientific">Blepharisma stoltei</name>
    <dbReference type="NCBI Taxonomy" id="1481888"/>
    <lineage>
        <taxon>Eukaryota</taxon>
        <taxon>Sar</taxon>
        <taxon>Alveolata</taxon>
        <taxon>Ciliophora</taxon>
        <taxon>Postciliodesmatophora</taxon>
        <taxon>Heterotrichea</taxon>
        <taxon>Heterotrichida</taxon>
        <taxon>Blepharismidae</taxon>
        <taxon>Blepharisma</taxon>
    </lineage>
</organism>
<gene>
    <name evidence="2" type="ORF">BSTOLATCC_MIC62572</name>
</gene>
<evidence type="ECO:0000313" key="3">
    <source>
        <dbReference type="Proteomes" id="UP001162131"/>
    </source>
</evidence>
<keyword evidence="1" id="KW-0812">Transmembrane</keyword>